<evidence type="ECO:0000313" key="2">
    <source>
        <dbReference type="Proteomes" id="UP000076407"/>
    </source>
</evidence>
<reference evidence="1" key="1">
    <citation type="submission" date="2020-05" db="UniProtKB">
        <authorList>
            <consortium name="EnsemblMetazoa"/>
        </authorList>
    </citation>
    <scope>IDENTIFICATION</scope>
    <source>
        <strain evidence="1">SANGQUA</strain>
    </source>
</reference>
<sequence>MCLIEEARKVRCLVTLVHSRLTGTTHKTGRALNGDVADGPTGVRTVRRTLRYGLPVAAFSSVC</sequence>
<protein>
    <submittedName>
        <fullName evidence="1">Uncharacterized protein</fullName>
    </submittedName>
</protein>
<evidence type="ECO:0000313" key="1">
    <source>
        <dbReference type="EnsemblMetazoa" id="AQUA014906-PA"/>
    </source>
</evidence>
<name>A0A182XSV0_ANOQN</name>
<keyword evidence="2" id="KW-1185">Reference proteome</keyword>
<accession>A0A182XSV0</accession>
<dbReference type="AlphaFoldDB" id="A0A182XSV0"/>
<dbReference type="VEuPathDB" id="VectorBase:AQUA014906"/>
<proteinExistence type="predicted"/>
<dbReference type="Proteomes" id="UP000076407">
    <property type="component" value="Unassembled WGS sequence"/>
</dbReference>
<organism evidence="1 2">
    <name type="scientific">Anopheles quadriannulatus</name>
    <name type="common">Mosquito</name>
    <dbReference type="NCBI Taxonomy" id="34691"/>
    <lineage>
        <taxon>Eukaryota</taxon>
        <taxon>Metazoa</taxon>
        <taxon>Ecdysozoa</taxon>
        <taxon>Arthropoda</taxon>
        <taxon>Hexapoda</taxon>
        <taxon>Insecta</taxon>
        <taxon>Pterygota</taxon>
        <taxon>Neoptera</taxon>
        <taxon>Endopterygota</taxon>
        <taxon>Diptera</taxon>
        <taxon>Nematocera</taxon>
        <taxon>Culicoidea</taxon>
        <taxon>Culicidae</taxon>
        <taxon>Anophelinae</taxon>
        <taxon>Anopheles</taxon>
    </lineage>
</organism>
<dbReference type="EnsemblMetazoa" id="AQUA014906-RA">
    <property type="protein sequence ID" value="AQUA014906-PA"/>
    <property type="gene ID" value="AQUA014906"/>
</dbReference>